<dbReference type="GO" id="GO:0005634">
    <property type="term" value="C:nucleus"/>
    <property type="evidence" value="ECO:0007669"/>
    <property type="project" value="UniProtKB-SubCell"/>
</dbReference>
<feature type="domain" description="C2H2-type" evidence="10">
    <location>
        <begin position="719"/>
        <end position="743"/>
    </location>
</feature>
<keyword evidence="2" id="KW-0479">Metal-binding</keyword>
<keyword evidence="6" id="KW-0804">Transcription</keyword>
<dbReference type="InterPro" id="IPR013087">
    <property type="entry name" value="Znf_C2H2_type"/>
</dbReference>
<feature type="region of interest" description="Disordered" evidence="9">
    <location>
        <begin position="230"/>
        <end position="264"/>
    </location>
</feature>
<evidence type="ECO:0000313" key="11">
    <source>
        <dbReference type="EMBL" id="EXJ88347.1"/>
    </source>
</evidence>
<feature type="region of interest" description="Disordered" evidence="9">
    <location>
        <begin position="168"/>
        <end position="202"/>
    </location>
</feature>
<feature type="compositionally biased region" description="Polar residues" evidence="9">
    <location>
        <begin position="242"/>
        <end position="264"/>
    </location>
</feature>
<dbReference type="PANTHER" id="PTHR46179:SF13">
    <property type="entry name" value="C2H2-TYPE DOMAIN-CONTAINING PROTEIN"/>
    <property type="match status" value="1"/>
</dbReference>
<dbReference type="GO" id="GO:0006357">
    <property type="term" value="P:regulation of transcription by RNA polymerase II"/>
    <property type="evidence" value="ECO:0007669"/>
    <property type="project" value="TreeGrafter"/>
</dbReference>
<evidence type="ECO:0000313" key="12">
    <source>
        <dbReference type="Proteomes" id="UP000019484"/>
    </source>
</evidence>
<keyword evidence="5" id="KW-0805">Transcription regulation</keyword>
<reference evidence="11 12" key="1">
    <citation type="submission" date="2013-03" db="EMBL/GenBank/DDBJ databases">
        <title>The Genome Sequence of Capronia coronata CBS 617.96.</title>
        <authorList>
            <consortium name="The Broad Institute Genomics Platform"/>
            <person name="Cuomo C."/>
            <person name="de Hoog S."/>
            <person name="Gorbushina A."/>
            <person name="Walker B."/>
            <person name="Young S.K."/>
            <person name="Zeng Q."/>
            <person name="Gargeya S."/>
            <person name="Fitzgerald M."/>
            <person name="Haas B."/>
            <person name="Abouelleil A."/>
            <person name="Allen A.W."/>
            <person name="Alvarado L."/>
            <person name="Arachchi H.M."/>
            <person name="Berlin A.M."/>
            <person name="Chapman S.B."/>
            <person name="Gainer-Dewar J."/>
            <person name="Goldberg J."/>
            <person name="Griggs A."/>
            <person name="Gujja S."/>
            <person name="Hansen M."/>
            <person name="Howarth C."/>
            <person name="Imamovic A."/>
            <person name="Ireland A."/>
            <person name="Larimer J."/>
            <person name="McCowan C."/>
            <person name="Murphy C."/>
            <person name="Pearson M."/>
            <person name="Poon T.W."/>
            <person name="Priest M."/>
            <person name="Roberts A."/>
            <person name="Saif S."/>
            <person name="Shea T."/>
            <person name="Sisk P."/>
            <person name="Sykes S."/>
            <person name="Wortman J."/>
            <person name="Nusbaum C."/>
            <person name="Birren B."/>
        </authorList>
    </citation>
    <scope>NUCLEOTIDE SEQUENCE [LARGE SCALE GENOMIC DNA]</scope>
    <source>
        <strain evidence="11 12">CBS 617.96</strain>
    </source>
</reference>
<evidence type="ECO:0000256" key="9">
    <source>
        <dbReference type="SAM" id="MobiDB-lite"/>
    </source>
</evidence>
<sequence>MAETLSQPHQSATRRVRAASIALSHAGGATALHTAHHSPSDLTDLQADLSALTSASDRTPRFLFPSLDDNHVGVAGSFVSLPFGDSFPADSQYCLFSRTSNSLAYADIENAVVDVDSVNSHTTSQLDPELQTTAPWTHLSFGEGRTSPLSTSFGLNDFGKPQQLGVSVRHRANSSASGQESFRDSAYGTGSGKSQHEVESVNELPTEAMDRCSPLYPATFFHHDHVPEYSPLHPSRSAPEAATSNTALSDSGETTNTVQRTQRSQPLLCRECNYQAKTRSDLKKHNARHEREHRCHFPTCMRKSKGFATKNDLDRHLKSVHHINSRGTKYYKCLAEGCPRADRKWPRLDNFKQHLQKMHKDQDPDHLLELSESWYNQQQRLPQGQREDGAESIDFDIVLPSDSVTPTMAPQKQYENMCPSSDPSCDTSMTTDNPMARSLSFGNHLLDPDLVSGTTAGFPVPQHVHRRNISIPGDVSTSQKQFYMGDLTSPQIPMQRTHSQVDYPIYSNHMHQENLFDTMTNFQLSQSDPWAVHDRSIPLSNLNHFLYDAGRDQIRRVKAPHTVAVLDSDRMVDLTSPQEVLPVMSNDLGGRQDELLLNIGASTSNTTADTGGGLDTSPLQTFMVNVFPPENQPKIPETSMGKLLEDEINSFLLEHNSKADKDRVSMSQEEIINLVRMSLRSFSSATASGRVRSVGPSAAAPIFDTLTGNQCPDGEKTQFRCTVEGCNKVKSRQSDLRKHMARHDKPFGCTSDGCNKTFGSKNDWKRHEQNQHKQAECWLCVDCHEVFYYSQDNYLRHLHEVHPTYRFQDGHHNAKHFHIAANYEGHYWCGFCNKIMRQNKHGVEAVNARFNHIGDHFSKHKMAAKTWIELTGHGRRKEEAVQTPANHIQTDETPGEEAEIQTSNVTKLSDKIRLNLKQT</sequence>
<feature type="domain" description="C2H2-type" evidence="10">
    <location>
        <begin position="747"/>
        <end position="772"/>
    </location>
</feature>
<dbReference type="SUPFAM" id="SSF57667">
    <property type="entry name" value="beta-beta-alpha zinc fingers"/>
    <property type="match status" value="1"/>
</dbReference>
<dbReference type="eggNOG" id="KOG1721">
    <property type="taxonomic scope" value="Eukaryota"/>
</dbReference>
<keyword evidence="3 8" id="KW-0863">Zinc-finger</keyword>
<evidence type="ECO:0000256" key="4">
    <source>
        <dbReference type="ARBA" id="ARBA00022833"/>
    </source>
</evidence>
<comment type="caution">
    <text evidence="11">The sequence shown here is derived from an EMBL/GenBank/DDBJ whole genome shotgun (WGS) entry which is preliminary data.</text>
</comment>
<dbReference type="STRING" id="1182541.W9Y6A5"/>
<evidence type="ECO:0000256" key="8">
    <source>
        <dbReference type="PROSITE-ProRule" id="PRU00042"/>
    </source>
</evidence>
<evidence type="ECO:0000259" key="10">
    <source>
        <dbReference type="PROSITE" id="PS50157"/>
    </source>
</evidence>
<dbReference type="InterPro" id="IPR051061">
    <property type="entry name" value="Zinc_finger_trans_reg"/>
</dbReference>
<gene>
    <name evidence="11" type="ORF">A1O1_05277</name>
</gene>
<dbReference type="PANTHER" id="PTHR46179">
    <property type="entry name" value="ZINC FINGER PROTEIN"/>
    <property type="match status" value="1"/>
</dbReference>
<accession>W9Y6A5</accession>
<organism evidence="11 12">
    <name type="scientific">Capronia coronata CBS 617.96</name>
    <dbReference type="NCBI Taxonomy" id="1182541"/>
    <lineage>
        <taxon>Eukaryota</taxon>
        <taxon>Fungi</taxon>
        <taxon>Dikarya</taxon>
        <taxon>Ascomycota</taxon>
        <taxon>Pezizomycotina</taxon>
        <taxon>Eurotiomycetes</taxon>
        <taxon>Chaetothyriomycetidae</taxon>
        <taxon>Chaetothyriales</taxon>
        <taxon>Herpotrichiellaceae</taxon>
        <taxon>Capronia</taxon>
    </lineage>
</organism>
<keyword evidence="7" id="KW-0539">Nucleus</keyword>
<comment type="subcellular location">
    <subcellularLocation>
        <location evidence="1">Nucleus</location>
    </subcellularLocation>
</comment>
<dbReference type="GeneID" id="19160152"/>
<evidence type="ECO:0000256" key="3">
    <source>
        <dbReference type="ARBA" id="ARBA00022771"/>
    </source>
</evidence>
<dbReference type="Proteomes" id="UP000019484">
    <property type="component" value="Unassembled WGS sequence"/>
</dbReference>
<dbReference type="PROSITE" id="PS00028">
    <property type="entry name" value="ZINC_FINGER_C2H2_1"/>
    <property type="match status" value="1"/>
</dbReference>
<dbReference type="AlphaFoldDB" id="W9Y6A5"/>
<dbReference type="OrthoDB" id="6077919at2759"/>
<dbReference type="HOGENOM" id="CLU_012011_0_0_1"/>
<keyword evidence="4" id="KW-0862">Zinc</keyword>
<dbReference type="GO" id="GO:0008270">
    <property type="term" value="F:zinc ion binding"/>
    <property type="evidence" value="ECO:0007669"/>
    <property type="project" value="UniProtKB-KW"/>
</dbReference>
<keyword evidence="12" id="KW-1185">Reference proteome</keyword>
<evidence type="ECO:0000256" key="5">
    <source>
        <dbReference type="ARBA" id="ARBA00023015"/>
    </source>
</evidence>
<dbReference type="InterPro" id="IPR036236">
    <property type="entry name" value="Znf_C2H2_sf"/>
</dbReference>
<dbReference type="EMBL" id="AMWN01000004">
    <property type="protein sequence ID" value="EXJ88347.1"/>
    <property type="molecule type" value="Genomic_DNA"/>
</dbReference>
<dbReference type="Gene3D" id="3.30.160.60">
    <property type="entry name" value="Classic Zinc Finger"/>
    <property type="match status" value="3"/>
</dbReference>
<dbReference type="PROSITE" id="PS50157">
    <property type="entry name" value="ZINC_FINGER_C2H2_2"/>
    <property type="match status" value="2"/>
</dbReference>
<evidence type="ECO:0000256" key="6">
    <source>
        <dbReference type="ARBA" id="ARBA00023163"/>
    </source>
</evidence>
<evidence type="ECO:0000256" key="2">
    <source>
        <dbReference type="ARBA" id="ARBA00022723"/>
    </source>
</evidence>
<evidence type="ECO:0000256" key="1">
    <source>
        <dbReference type="ARBA" id="ARBA00004123"/>
    </source>
</evidence>
<proteinExistence type="predicted"/>
<name>W9Y6A5_9EURO</name>
<evidence type="ECO:0000256" key="7">
    <source>
        <dbReference type="ARBA" id="ARBA00023242"/>
    </source>
</evidence>
<protein>
    <recommendedName>
        <fullName evidence="10">C2H2-type domain-containing protein</fullName>
    </recommendedName>
</protein>
<dbReference type="RefSeq" id="XP_007724353.1">
    <property type="nucleotide sequence ID" value="XM_007726163.1"/>
</dbReference>
<dbReference type="SMART" id="SM00355">
    <property type="entry name" value="ZnF_C2H2"/>
    <property type="match status" value="6"/>
</dbReference>